<dbReference type="AlphaFoldDB" id="A0A7G5EI37"/>
<reference evidence="8 9" key="1">
    <citation type="journal article" date="2020" name="G3 (Bethesda)">
        <title>CeMbio - The Caenorhabditis elegans Microbiome Resource.</title>
        <authorList>
            <person name="Dirksen P."/>
            <person name="Assie A."/>
            <person name="Zimmermann J."/>
            <person name="Zhang F."/>
            <person name="Tietje A.M."/>
            <person name="Marsh S.A."/>
            <person name="Felix M.A."/>
            <person name="Shapira M."/>
            <person name="Kaleta C."/>
            <person name="Schulenburg H."/>
            <person name="Samuel B."/>
        </authorList>
    </citation>
    <scope>NUCLEOTIDE SEQUENCE [LARGE SCALE GENOMIC DNA]</scope>
    <source>
        <strain evidence="8 9">BIGb0172</strain>
    </source>
</reference>
<dbReference type="PANTHER" id="PTHR37485:SF1">
    <property type="entry name" value="CELL DIVISION PROTEIN FTSB"/>
    <property type="match status" value="1"/>
</dbReference>
<dbReference type="RefSeq" id="WP_182322563.1">
    <property type="nucleotide sequence ID" value="NZ_CP058554.1"/>
</dbReference>
<evidence type="ECO:0000256" key="7">
    <source>
        <dbReference type="HAMAP-Rule" id="MF_00599"/>
    </source>
</evidence>
<evidence type="ECO:0000256" key="3">
    <source>
        <dbReference type="ARBA" id="ARBA00022692"/>
    </source>
</evidence>
<dbReference type="InterPro" id="IPR007060">
    <property type="entry name" value="FtsL/DivIC"/>
</dbReference>
<accession>A0A7G5EI37</accession>
<evidence type="ECO:0000313" key="9">
    <source>
        <dbReference type="Proteomes" id="UP000515240"/>
    </source>
</evidence>
<keyword evidence="7" id="KW-0175">Coiled coil</keyword>
<comment type="subcellular location">
    <subcellularLocation>
        <location evidence="7">Cell inner membrane</location>
        <topology evidence="7">Single-pass type II membrane protein</topology>
    </subcellularLocation>
    <text evidence="7">Localizes to the division septum.</text>
</comment>
<proteinExistence type="inferred from homology"/>
<evidence type="ECO:0000256" key="4">
    <source>
        <dbReference type="ARBA" id="ARBA00022989"/>
    </source>
</evidence>
<keyword evidence="4 7" id="KW-1133">Transmembrane helix</keyword>
<keyword evidence="1 7" id="KW-1003">Cell membrane</keyword>
<comment type="subunit">
    <text evidence="7">Part of a complex composed of FtsB, FtsL and FtsQ.</text>
</comment>
<dbReference type="HAMAP" id="MF_00599">
    <property type="entry name" value="FtsB"/>
    <property type="match status" value="1"/>
</dbReference>
<dbReference type="GO" id="GO:0032153">
    <property type="term" value="C:cell division site"/>
    <property type="evidence" value="ECO:0007669"/>
    <property type="project" value="UniProtKB-UniRule"/>
</dbReference>
<keyword evidence="9" id="KW-1185">Reference proteome</keyword>
<evidence type="ECO:0000313" key="8">
    <source>
        <dbReference type="EMBL" id="QMV73662.1"/>
    </source>
</evidence>
<keyword evidence="6 7" id="KW-0131">Cell cycle</keyword>
<dbReference type="Pfam" id="PF04977">
    <property type="entry name" value="DivIC"/>
    <property type="match status" value="1"/>
</dbReference>
<dbReference type="KEGG" id="cpis:HS961_12960"/>
<evidence type="ECO:0000256" key="6">
    <source>
        <dbReference type="ARBA" id="ARBA00023306"/>
    </source>
</evidence>
<gene>
    <name evidence="7" type="primary">ftsB</name>
    <name evidence="8" type="ORF">HS961_12960</name>
</gene>
<dbReference type="GO" id="GO:0030428">
    <property type="term" value="C:cell septum"/>
    <property type="evidence" value="ECO:0007669"/>
    <property type="project" value="TreeGrafter"/>
</dbReference>
<dbReference type="EMBL" id="CP058554">
    <property type="protein sequence ID" value="QMV73662.1"/>
    <property type="molecule type" value="Genomic_DNA"/>
</dbReference>
<keyword evidence="7" id="KW-0997">Cell inner membrane</keyword>
<feature type="topological domain" description="Cytoplasmic" evidence="7">
    <location>
        <begin position="1"/>
        <end position="5"/>
    </location>
</feature>
<keyword evidence="5 7" id="KW-0472">Membrane</keyword>
<dbReference type="GO" id="GO:0005886">
    <property type="term" value="C:plasma membrane"/>
    <property type="evidence" value="ECO:0007669"/>
    <property type="project" value="UniProtKB-SubCell"/>
</dbReference>
<feature type="topological domain" description="Periplasmic" evidence="7">
    <location>
        <begin position="24"/>
        <end position="92"/>
    </location>
</feature>
<comment type="similarity">
    <text evidence="7">Belongs to the FtsB family.</text>
</comment>
<keyword evidence="3 7" id="KW-0812">Transmembrane</keyword>
<feature type="coiled-coil region" evidence="7">
    <location>
        <begin position="31"/>
        <end position="65"/>
    </location>
</feature>
<evidence type="ECO:0000256" key="2">
    <source>
        <dbReference type="ARBA" id="ARBA00022618"/>
    </source>
</evidence>
<evidence type="ECO:0000256" key="1">
    <source>
        <dbReference type="ARBA" id="ARBA00022475"/>
    </source>
</evidence>
<keyword evidence="2 7" id="KW-0132">Cell division</keyword>
<dbReference type="InterPro" id="IPR023081">
    <property type="entry name" value="Cell_div_FtsB"/>
</dbReference>
<sequence>MISRIVPFVLLAILVSIHAQLWSGRGSVPYVKDMKEQIATQKTENETALRENVRLETEVSDLKQGMDMVEGKARNELGMVKPNEVFVQYTRK</sequence>
<name>A0A7G5EI37_9BURK</name>
<comment type="function">
    <text evidence="7">Essential cell division protein. May link together the upstream cell division proteins, which are predominantly cytoplasmic, with the downstream cell division proteins, which are predominantly periplasmic.</text>
</comment>
<dbReference type="Proteomes" id="UP000515240">
    <property type="component" value="Chromosome"/>
</dbReference>
<dbReference type="PANTHER" id="PTHR37485">
    <property type="entry name" value="CELL DIVISION PROTEIN FTSB"/>
    <property type="match status" value="1"/>
</dbReference>
<organism evidence="8 9">
    <name type="scientific">Comamonas piscis</name>
    <dbReference type="NCBI Taxonomy" id="1562974"/>
    <lineage>
        <taxon>Bacteria</taxon>
        <taxon>Pseudomonadati</taxon>
        <taxon>Pseudomonadota</taxon>
        <taxon>Betaproteobacteria</taxon>
        <taxon>Burkholderiales</taxon>
        <taxon>Comamonadaceae</taxon>
        <taxon>Comamonas</taxon>
    </lineage>
</organism>
<dbReference type="GO" id="GO:0043093">
    <property type="term" value="P:FtsZ-dependent cytokinesis"/>
    <property type="evidence" value="ECO:0007669"/>
    <property type="project" value="UniProtKB-UniRule"/>
</dbReference>
<protein>
    <recommendedName>
        <fullName evidence="7">Cell division protein FtsB</fullName>
    </recommendedName>
</protein>
<evidence type="ECO:0000256" key="5">
    <source>
        <dbReference type="ARBA" id="ARBA00023136"/>
    </source>
</evidence>